<dbReference type="GO" id="GO:0070492">
    <property type="term" value="F:oligosaccharide binding"/>
    <property type="evidence" value="ECO:0007669"/>
    <property type="project" value="TreeGrafter"/>
</dbReference>
<name>A0A1I6LKN1_9FIRM</name>
<dbReference type="GO" id="GO:0008061">
    <property type="term" value="F:chitin binding"/>
    <property type="evidence" value="ECO:0007669"/>
    <property type="project" value="InterPro"/>
</dbReference>
<evidence type="ECO:0000259" key="3">
    <source>
        <dbReference type="PROSITE" id="PS51910"/>
    </source>
</evidence>
<evidence type="ECO:0000313" key="5">
    <source>
        <dbReference type="Proteomes" id="UP000199659"/>
    </source>
</evidence>
<keyword evidence="1" id="KW-0378">Hydrolase</keyword>
<reference evidence="4 5" key="1">
    <citation type="submission" date="2016-10" db="EMBL/GenBank/DDBJ databases">
        <authorList>
            <person name="de Groot N.N."/>
        </authorList>
    </citation>
    <scope>NUCLEOTIDE SEQUENCE [LARGE SCALE GENOMIC DNA]</scope>
    <source>
        <strain evidence="4 5">743A</strain>
    </source>
</reference>
<evidence type="ECO:0000259" key="2">
    <source>
        <dbReference type="PROSITE" id="PS51782"/>
    </source>
</evidence>
<dbReference type="InterPro" id="IPR001223">
    <property type="entry name" value="Glyco_hydro18_cat"/>
</dbReference>
<dbReference type="SMART" id="SM00636">
    <property type="entry name" value="Glyco_18"/>
    <property type="match status" value="1"/>
</dbReference>
<dbReference type="InterPro" id="IPR017853">
    <property type="entry name" value="GH"/>
</dbReference>
<dbReference type="Gene3D" id="3.10.50.10">
    <property type="match status" value="1"/>
</dbReference>
<dbReference type="Pfam" id="PF00704">
    <property type="entry name" value="Glyco_hydro_18"/>
    <property type="match status" value="1"/>
</dbReference>
<dbReference type="Proteomes" id="UP000199659">
    <property type="component" value="Unassembled WGS sequence"/>
</dbReference>
<dbReference type="SUPFAM" id="SSF54106">
    <property type="entry name" value="LysM domain"/>
    <property type="match status" value="2"/>
</dbReference>
<protein>
    <submittedName>
        <fullName evidence="4">Spore germination protein</fullName>
    </submittedName>
</protein>
<dbReference type="EMBL" id="FOYZ01000017">
    <property type="protein sequence ID" value="SFS04044.1"/>
    <property type="molecule type" value="Genomic_DNA"/>
</dbReference>
<dbReference type="CDD" id="cd00118">
    <property type="entry name" value="LysM"/>
    <property type="match status" value="2"/>
</dbReference>
<organism evidence="4 5">
    <name type="scientific">Anaeromicropila populeti</name>
    <dbReference type="NCBI Taxonomy" id="37658"/>
    <lineage>
        <taxon>Bacteria</taxon>
        <taxon>Bacillati</taxon>
        <taxon>Bacillota</taxon>
        <taxon>Clostridia</taxon>
        <taxon>Lachnospirales</taxon>
        <taxon>Lachnospiraceae</taxon>
        <taxon>Anaeromicropila</taxon>
    </lineage>
</organism>
<feature type="domain" description="LysM" evidence="2">
    <location>
        <begin position="51"/>
        <end position="96"/>
    </location>
</feature>
<dbReference type="InterPro" id="IPR029070">
    <property type="entry name" value="Chitinase_insertion_sf"/>
</dbReference>
<accession>A0A1I6LKN1</accession>
<dbReference type="AlphaFoldDB" id="A0A1I6LKN1"/>
<sequence>MDIYVVQPGDTINSIADKYGVSIERLISDNGLINPYTLVVGQTIVILYPKITYIVKQDDTLESIADKNGISIVQLMRNNPYLYVREFIYPGDVLVISYNTVKDLQVIGYAYTFINHDTLKRTLPYLTYLSIFNYRVAENADIVDYGDDTELIQIAKSYNTVPLLMISAFSPTGDLDLENVYDLLLNDEKQDKLVNEMLEIVRSKGFYGINTLLSNISESNQKLYLNVLTKLSMSLRKEGYIFMVTMPPNLTKSGNNVIFENIDYKSLSLIVDRIIFLQNVWGKNKQPPSPISNISLIRPFIEYVTNTISSEILSIGKPLIGYDWELPFSPSSSYANSMSLESAITLAYVQGAVIHTDEESQTPYFTYSKSEQVAPENHIVWFINAFSIKALEDVIIEYNLIGSGIWNISIFYQQIWSILNAVFNILKFPII</sequence>
<feature type="domain" description="LysM" evidence="2">
    <location>
        <begin position="2"/>
        <end position="46"/>
    </location>
</feature>
<gene>
    <name evidence="4" type="ORF">SAMN05661086_03368</name>
</gene>
<dbReference type="Pfam" id="PF01476">
    <property type="entry name" value="LysM"/>
    <property type="match status" value="2"/>
</dbReference>
<dbReference type="PANTHER" id="PTHR46066">
    <property type="entry name" value="CHITINASE DOMAIN-CONTAINING PROTEIN 1 FAMILY MEMBER"/>
    <property type="match status" value="1"/>
</dbReference>
<dbReference type="InterPro" id="IPR018392">
    <property type="entry name" value="LysM"/>
</dbReference>
<dbReference type="GO" id="GO:0016798">
    <property type="term" value="F:hydrolase activity, acting on glycosyl bonds"/>
    <property type="evidence" value="ECO:0007669"/>
    <property type="project" value="UniProtKB-KW"/>
</dbReference>
<dbReference type="PANTHER" id="PTHR46066:SF2">
    <property type="entry name" value="CHITINASE DOMAIN-CONTAINING PROTEIN 1"/>
    <property type="match status" value="1"/>
</dbReference>
<proteinExistence type="predicted"/>
<dbReference type="Gene3D" id="3.20.20.80">
    <property type="entry name" value="Glycosidases"/>
    <property type="match status" value="1"/>
</dbReference>
<dbReference type="PROSITE" id="PS51782">
    <property type="entry name" value="LYSM"/>
    <property type="match status" value="2"/>
</dbReference>
<dbReference type="STRING" id="37658.SAMN05661086_03368"/>
<keyword evidence="5" id="KW-1185">Reference proteome</keyword>
<feature type="domain" description="GH18" evidence="3">
    <location>
        <begin position="105"/>
        <end position="429"/>
    </location>
</feature>
<dbReference type="InterPro" id="IPR036779">
    <property type="entry name" value="LysM_dom_sf"/>
</dbReference>
<dbReference type="InterPro" id="IPR011583">
    <property type="entry name" value="Chitinase_II/V-like_cat"/>
</dbReference>
<evidence type="ECO:0000256" key="1">
    <source>
        <dbReference type="ARBA" id="ARBA00023295"/>
    </source>
</evidence>
<dbReference type="RefSeq" id="WP_092563461.1">
    <property type="nucleotide sequence ID" value="NZ_FOYZ01000017.1"/>
</dbReference>
<dbReference type="SMART" id="SM00257">
    <property type="entry name" value="LysM"/>
    <property type="match status" value="2"/>
</dbReference>
<evidence type="ECO:0000313" key="4">
    <source>
        <dbReference type="EMBL" id="SFS04044.1"/>
    </source>
</evidence>
<dbReference type="GO" id="GO:0012505">
    <property type="term" value="C:endomembrane system"/>
    <property type="evidence" value="ECO:0007669"/>
    <property type="project" value="TreeGrafter"/>
</dbReference>
<dbReference type="GO" id="GO:0005975">
    <property type="term" value="P:carbohydrate metabolic process"/>
    <property type="evidence" value="ECO:0007669"/>
    <property type="project" value="InterPro"/>
</dbReference>
<keyword evidence="1" id="KW-0326">Glycosidase</keyword>
<dbReference type="SUPFAM" id="SSF51445">
    <property type="entry name" value="(Trans)glycosidases"/>
    <property type="match status" value="1"/>
</dbReference>
<dbReference type="PROSITE" id="PS51910">
    <property type="entry name" value="GH18_2"/>
    <property type="match status" value="1"/>
</dbReference>
<dbReference type="OrthoDB" id="9769314at2"/>
<dbReference type="Gene3D" id="3.10.350.10">
    <property type="entry name" value="LysM domain"/>
    <property type="match status" value="2"/>
</dbReference>